<feature type="transmembrane region" description="Helical" evidence="6">
    <location>
        <begin position="82"/>
        <end position="105"/>
    </location>
</feature>
<dbReference type="PANTHER" id="PTHR33931:SF2">
    <property type="entry name" value="HOLIN-LIKE PROTEIN CIDA"/>
    <property type="match status" value="1"/>
</dbReference>
<keyword evidence="3 6" id="KW-0812">Transmembrane</keyword>
<accession>A0ABW3NQT3</accession>
<sequence length="111" mass="12514">MLKALLYIFGFLIAGELLRYLFQIPIAGNILGMFLIFAALRLKIIKLEDVKPASDKLIKYLALFFIPYGVGLMSYYDVIAEYWLPIAGGVILSSLLTLYISAIIMEKFGKQ</sequence>
<organism evidence="7 8">
    <name type="scientific">Salegentibacter chungangensis</name>
    <dbReference type="NCBI Taxonomy" id="1335724"/>
    <lineage>
        <taxon>Bacteria</taxon>
        <taxon>Pseudomonadati</taxon>
        <taxon>Bacteroidota</taxon>
        <taxon>Flavobacteriia</taxon>
        <taxon>Flavobacteriales</taxon>
        <taxon>Flavobacteriaceae</taxon>
        <taxon>Salegentibacter</taxon>
    </lineage>
</organism>
<evidence type="ECO:0000313" key="8">
    <source>
        <dbReference type="Proteomes" id="UP001597131"/>
    </source>
</evidence>
<name>A0ABW3NQT3_9FLAO</name>
<reference evidence="8" key="1">
    <citation type="journal article" date="2019" name="Int. J. Syst. Evol. Microbiol.">
        <title>The Global Catalogue of Microorganisms (GCM) 10K type strain sequencing project: providing services to taxonomists for standard genome sequencing and annotation.</title>
        <authorList>
            <consortium name="The Broad Institute Genomics Platform"/>
            <consortium name="The Broad Institute Genome Sequencing Center for Infectious Disease"/>
            <person name="Wu L."/>
            <person name="Ma J."/>
        </authorList>
    </citation>
    <scope>NUCLEOTIDE SEQUENCE [LARGE SCALE GENOMIC DNA]</scope>
    <source>
        <strain evidence="8">CCUG 64793</strain>
    </source>
</reference>
<evidence type="ECO:0000313" key="7">
    <source>
        <dbReference type="EMBL" id="MFD1094857.1"/>
    </source>
</evidence>
<evidence type="ECO:0000256" key="6">
    <source>
        <dbReference type="SAM" id="Phobius"/>
    </source>
</evidence>
<comment type="caution">
    <text evidence="7">The sequence shown here is derived from an EMBL/GenBank/DDBJ whole genome shotgun (WGS) entry which is preliminary data.</text>
</comment>
<dbReference type="Pfam" id="PF03788">
    <property type="entry name" value="LrgA"/>
    <property type="match status" value="1"/>
</dbReference>
<evidence type="ECO:0000256" key="1">
    <source>
        <dbReference type="ARBA" id="ARBA00004651"/>
    </source>
</evidence>
<evidence type="ECO:0000256" key="2">
    <source>
        <dbReference type="ARBA" id="ARBA00022475"/>
    </source>
</evidence>
<dbReference type="PANTHER" id="PTHR33931">
    <property type="entry name" value="HOLIN-LIKE PROTEIN CIDA-RELATED"/>
    <property type="match status" value="1"/>
</dbReference>
<dbReference type="InterPro" id="IPR005538">
    <property type="entry name" value="LrgA/CidA"/>
</dbReference>
<evidence type="ECO:0000256" key="4">
    <source>
        <dbReference type="ARBA" id="ARBA00022989"/>
    </source>
</evidence>
<keyword evidence="2" id="KW-1003">Cell membrane</keyword>
<feature type="transmembrane region" description="Helical" evidence="6">
    <location>
        <begin position="20"/>
        <end position="40"/>
    </location>
</feature>
<feature type="transmembrane region" description="Helical" evidence="6">
    <location>
        <begin position="60"/>
        <end position="76"/>
    </location>
</feature>
<evidence type="ECO:0000256" key="3">
    <source>
        <dbReference type="ARBA" id="ARBA00022692"/>
    </source>
</evidence>
<comment type="subcellular location">
    <subcellularLocation>
        <location evidence="1">Cell membrane</location>
        <topology evidence="1">Multi-pass membrane protein</topology>
    </subcellularLocation>
</comment>
<proteinExistence type="predicted"/>
<gene>
    <name evidence="7" type="ORF">ACFQ3Q_03770</name>
</gene>
<keyword evidence="4 6" id="KW-1133">Transmembrane helix</keyword>
<keyword evidence="5 6" id="KW-0472">Membrane</keyword>
<dbReference type="RefSeq" id="WP_380743068.1">
    <property type="nucleotide sequence ID" value="NZ_JBHTLI010000001.1"/>
</dbReference>
<keyword evidence="8" id="KW-1185">Reference proteome</keyword>
<protein>
    <submittedName>
        <fullName evidence="7">CidA/LrgA family protein</fullName>
    </submittedName>
</protein>
<evidence type="ECO:0000256" key="5">
    <source>
        <dbReference type="ARBA" id="ARBA00023136"/>
    </source>
</evidence>
<dbReference type="Proteomes" id="UP001597131">
    <property type="component" value="Unassembled WGS sequence"/>
</dbReference>
<dbReference type="EMBL" id="JBHTLI010000001">
    <property type="protein sequence ID" value="MFD1094857.1"/>
    <property type="molecule type" value="Genomic_DNA"/>
</dbReference>